<dbReference type="InterPro" id="IPR006574">
    <property type="entry name" value="PRY"/>
</dbReference>
<comment type="caution">
    <text evidence="3">The sequence shown here is derived from an EMBL/GenBank/DDBJ whole genome shotgun (WGS) entry which is preliminary data.</text>
</comment>
<dbReference type="PANTHER" id="PTHR24103">
    <property type="entry name" value="E3 UBIQUITIN-PROTEIN LIGASE TRIM"/>
    <property type="match status" value="1"/>
</dbReference>
<dbReference type="Pfam" id="PF00622">
    <property type="entry name" value="SPRY"/>
    <property type="match status" value="1"/>
</dbReference>
<feature type="coiled-coil region" evidence="1">
    <location>
        <begin position="58"/>
        <end position="104"/>
    </location>
</feature>
<dbReference type="InterPro" id="IPR003879">
    <property type="entry name" value="Butyrophylin_SPRY"/>
</dbReference>
<dbReference type="InterPro" id="IPR058030">
    <property type="entry name" value="TRIM8/14/16/25/29/45/65_CC"/>
</dbReference>
<sequence>MLSDKMFLSLDSADEDQMIRERIAKIQDIKHSAELRKKTKEQEKAARVEIFTDLIHSIERCQTELLEMMEEQQKAAEKQDKDHIQELQQEIAELKLRSTELELLSHSKDHLHLLQTDASLCSLPHTRNWSEISMNTDVSVETLRRALTQLQETLDRKLRQTVFQRMQRYAVDVTLNPDTAHPSLTLSDDRKQVTHCAINPYLLNNPQRFDYCACVLGKEGFSSVRFYFEVDVRGSSEWDIGVARESINKKGQIVATPDNGYYAVALRNKNEYCAFADPLVPLSEREATDSGSVCGL</sequence>
<dbReference type="EMBL" id="JAAMOB010000001">
    <property type="protein sequence ID" value="KAF4119078.1"/>
    <property type="molecule type" value="Genomic_DNA"/>
</dbReference>
<dbReference type="InterPro" id="IPR001870">
    <property type="entry name" value="B30.2/SPRY"/>
</dbReference>
<proteinExistence type="predicted"/>
<dbReference type="Gene3D" id="2.60.120.920">
    <property type="match status" value="1"/>
</dbReference>
<evidence type="ECO:0000256" key="1">
    <source>
        <dbReference type="SAM" id="Coils"/>
    </source>
</evidence>
<reference evidence="3 4" key="1">
    <citation type="submission" date="2020-04" db="EMBL/GenBank/DDBJ databases">
        <title>Chromosome-level genome assembly of a cyprinid fish Onychostoma macrolepis by integration of Nanopore Sequencing, Bionano and Hi-C technology.</title>
        <authorList>
            <person name="Wang D."/>
        </authorList>
    </citation>
    <scope>NUCLEOTIDE SEQUENCE [LARGE SCALE GENOMIC DNA]</scope>
    <source>
        <strain evidence="3">SWU-2019</strain>
        <tissue evidence="3">Muscle</tissue>
    </source>
</reference>
<name>A0A7J6DIH9_9TELE</name>
<dbReference type="InterPro" id="IPR050143">
    <property type="entry name" value="TRIM/RBCC"/>
</dbReference>
<evidence type="ECO:0000259" key="2">
    <source>
        <dbReference type="PROSITE" id="PS50188"/>
    </source>
</evidence>
<gene>
    <name evidence="3" type="ORF">G5714_001129</name>
</gene>
<keyword evidence="1" id="KW-0175">Coiled coil</keyword>
<evidence type="ECO:0000313" key="3">
    <source>
        <dbReference type="EMBL" id="KAF4119078.1"/>
    </source>
</evidence>
<dbReference type="PRINTS" id="PR01407">
    <property type="entry name" value="BUTYPHLNCDUF"/>
</dbReference>
<dbReference type="CDD" id="cd13733">
    <property type="entry name" value="SPRY_PRY_C-I_1"/>
    <property type="match status" value="1"/>
</dbReference>
<dbReference type="SUPFAM" id="SSF49899">
    <property type="entry name" value="Concanavalin A-like lectins/glucanases"/>
    <property type="match status" value="1"/>
</dbReference>
<feature type="domain" description="B30.2/SPRY" evidence="2">
    <location>
        <begin position="153"/>
        <end position="296"/>
    </location>
</feature>
<dbReference type="Pfam" id="PF13765">
    <property type="entry name" value="PRY"/>
    <property type="match status" value="1"/>
</dbReference>
<organism evidence="3 4">
    <name type="scientific">Onychostoma macrolepis</name>
    <dbReference type="NCBI Taxonomy" id="369639"/>
    <lineage>
        <taxon>Eukaryota</taxon>
        <taxon>Metazoa</taxon>
        <taxon>Chordata</taxon>
        <taxon>Craniata</taxon>
        <taxon>Vertebrata</taxon>
        <taxon>Euteleostomi</taxon>
        <taxon>Actinopterygii</taxon>
        <taxon>Neopterygii</taxon>
        <taxon>Teleostei</taxon>
        <taxon>Ostariophysi</taxon>
        <taxon>Cypriniformes</taxon>
        <taxon>Cyprinidae</taxon>
        <taxon>Acrossocheilinae</taxon>
        <taxon>Onychostoma</taxon>
    </lineage>
</organism>
<dbReference type="Proteomes" id="UP000579812">
    <property type="component" value="Unassembled WGS sequence"/>
</dbReference>
<dbReference type="InterPro" id="IPR043136">
    <property type="entry name" value="B30.2/SPRY_sf"/>
</dbReference>
<accession>A0A7J6DIH9</accession>
<dbReference type="SMART" id="SM00589">
    <property type="entry name" value="PRY"/>
    <property type="match status" value="1"/>
</dbReference>
<protein>
    <recommendedName>
        <fullName evidence="2">B30.2/SPRY domain-containing protein</fullName>
    </recommendedName>
</protein>
<keyword evidence="4" id="KW-1185">Reference proteome</keyword>
<dbReference type="Pfam" id="PF25600">
    <property type="entry name" value="TRIM_CC"/>
    <property type="match status" value="1"/>
</dbReference>
<dbReference type="PROSITE" id="PS50188">
    <property type="entry name" value="B302_SPRY"/>
    <property type="match status" value="1"/>
</dbReference>
<dbReference type="InterPro" id="IPR003877">
    <property type="entry name" value="SPRY_dom"/>
</dbReference>
<dbReference type="AlphaFoldDB" id="A0A7J6DIH9"/>
<evidence type="ECO:0000313" key="4">
    <source>
        <dbReference type="Proteomes" id="UP000579812"/>
    </source>
</evidence>
<dbReference type="InterPro" id="IPR013320">
    <property type="entry name" value="ConA-like_dom_sf"/>
</dbReference>